<sequence length="187" mass="19661">MSGASPGHPNFDQLPAGVRFPQFPSPCTSKTRRVPTVAVRRPRTHVLSNCSVTVPFTEIFCWSSVRPTQSTDARFVPVRALHESHCTLTLSAFRACVANWSVVTDTALLPKPSAGSHAAMTLALASSAATTKFLLAFPIPPRSCGPSPRSIPHTADSPLTGARHVTAPCGGRSPSPGGGLSRSSPRP</sequence>
<comment type="caution">
    <text evidence="2">The sequence shown here is derived from an EMBL/GenBank/DDBJ whole genome shotgun (WGS) entry which is preliminary data.</text>
</comment>
<accession>A0A9W4EDQ8</accession>
<dbReference type="EMBL" id="CAJVAX010000012">
    <property type="protein sequence ID" value="CAG7627712.1"/>
    <property type="molecule type" value="Genomic_DNA"/>
</dbReference>
<feature type="compositionally biased region" description="Low complexity" evidence="1">
    <location>
        <begin position="168"/>
        <end position="187"/>
    </location>
</feature>
<evidence type="ECO:0000313" key="2">
    <source>
        <dbReference type="EMBL" id="CAG7627712.1"/>
    </source>
</evidence>
<reference evidence="2" key="1">
    <citation type="submission" date="2021-06" db="EMBL/GenBank/DDBJ databases">
        <authorList>
            <person name="Arsene-Ploetze F."/>
        </authorList>
    </citation>
    <scope>NUCLEOTIDE SEQUENCE</scope>
    <source>
        <strain evidence="2">SBRY1</strain>
    </source>
</reference>
<evidence type="ECO:0000313" key="3">
    <source>
        <dbReference type="Proteomes" id="UP001153328"/>
    </source>
</evidence>
<feature type="region of interest" description="Disordered" evidence="1">
    <location>
        <begin position="145"/>
        <end position="187"/>
    </location>
</feature>
<dbReference type="AlphaFoldDB" id="A0A9W4EDQ8"/>
<organism evidence="2 3">
    <name type="scientific">Actinacidiphila bryophytorum</name>
    <dbReference type="NCBI Taxonomy" id="1436133"/>
    <lineage>
        <taxon>Bacteria</taxon>
        <taxon>Bacillati</taxon>
        <taxon>Actinomycetota</taxon>
        <taxon>Actinomycetes</taxon>
        <taxon>Kitasatosporales</taxon>
        <taxon>Streptomycetaceae</taxon>
        <taxon>Actinacidiphila</taxon>
    </lineage>
</organism>
<name>A0A9W4EDQ8_9ACTN</name>
<gene>
    <name evidence="2" type="ORF">SBRY_20393</name>
</gene>
<proteinExistence type="predicted"/>
<protein>
    <submittedName>
        <fullName evidence="2">Uncharacterized protein</fullName>
    </submittedName>
</protein>
<evidence type="ECO:0000256" key="1">
    <source>
        <dbReference type="SAM" id="MobiDB-lite"/>
    </source>
</evidence>
<keyword evidence="3" id="KW-1185">Reference proteome</keyword>
<dbReference type="Proteomes" id="UP001153328">
    <property type="component" value="Unassembled WGS sequence"/>
</dbReference>